<dbReference type="GO" id="GO:0005829">
    <property type="term" value="C:cytosol"/>
    <property type="evidence" value="ECO:0007669"/>
    <property type="project" value="TreeGrafter"/>
</dbReference>
<protein>
    <recommendedName>
        <fullName evidence="8">Tryptophan--tRNA ligase</fullName>
        <ecNumber evidence="8">6.1.1.2</ecNumber>
    </recommendedName>
    <alternativeName>
        <fullName evidence="8">Tryptophanyl-tRNA synthetase</fullName>
        <shortName evidence="8">TrpRS</shortName>
    </alternativeName>
</protein>
<feature type="binding site" evidence="8">
    <location>
        <position position="188"/>
    </location>
    <ligand>
        <name>ATP</name>
        <dbReference type="ChEBI" id="CHEBI:30616"/>
    </ligand>
</feature>
<comment type="function">
    <text evidence="8">Catalyzes the attachment of tryptophan to tRNA(Trp).</text>
</comment>
<evidence type="ECO:0000256" key="2">
    <source>
        <dbReference type="ARBA" id="ARBA00022598"/>
    </source>
</evidence>
<dbReference type="GO" id="GO:0006436">
    <property type="term" value="P:tryptophanyl-tRNA aminoacylation"/>
    <property type="evidence" value="ECO:0007669"/>
    <property type="project" value="UniProtKB-UniRule"/>
</dbReference>
<feature type="short sequence motif" description="'KMSKS' region" evidence="8">
    <location>
        <begin position="197"/>
        <end position="201"/>
    </location>
</feature>
<feature type="binding site" evidence="8">
    <location>
        <begin position="13"/>
        <end position="15"/>
    </location>
    <ligand>
        <name>ATP</name>
        <dbReference type="ChEBI" id="CHEBI:30616"/>
    </ligand>
</feature>
<feature type="binding site" evidence="8">
    <location>
        <begin position="149"/>
        <end position="151"/>
    </location>
    <ligand>
        <name>ATP</name>
        <dbReference type="ChEBI" id="CHEBI:30616"/>
    </ligand>
</feature>
<dbReference type="InterPro" id="IPR002305">
    <property type="entry name" value="aa-tRNA-synth_Ic"/>
</dbReference>
<accession>A0A1C7IC44</accession>
<dbReference type="STRING" id="1796616.A4V09_12375"/>
<proteinExistence type="inferred from homology"/>
<dbReference type="EMBL" id="CP015405">
    <property type="protein sequence ID" value="ANU76494.1"/>
    <property type="molecule type" value="Genomic_DNA"/>
</dbReference>
<evidence type="ECO:0000256" key="3">
    <source>
        <dbReference type="ARBA" id="ARBA00022741"/>
    </source>
</evidence>
<evidence type="ECO:0000256" key="9">
    <source>
        <dbReference type="RuleBase" id="RU363036"/>
    </source>
</evidence>
<gene>
    <name evidence="8" type="primary">trpS</name>
    <name evidence="10" type="ORF">A4V09_12375</name>
</gene>
<dbReference type="GO" id="GO:0004830">
    <property type="term" value="F:tryptophan-tRNA ligase activity"/>
    <property type="evidence" value="ECO:0007669"/>
    <property type="project" value="UniProtKB-UniRule"/>
</dbReference>
<feature type="binding site" evidence="8">
    <location>
        <begin position="21"/>
        <end position="22"/>
    </location>
    <ligand>
        <name>ATP</name>
        <dbReference type="ChEBI" id="CHEBI:30616"/>
    </ligand>
</feature>
<dbReference type="InterPro" id="IPR002306">
    <property type="entry name" value="Trp-tRNA-ligase"/>
</dbReference>
<comment type="subcellular location">
    <subcellularLocation>
        <location evidence="8">Cytoplasm</location>
    </subcellularLocation>
</comment>
<comment type="catalytic activity">
    <reaction evidence="7 8">
        <text>tRNA(Trp) + L-tryptophan + ATP = L-tryptophyl-tRNA(Trp) + AMP + diphosphate + H(+)</text>
        <dbReference type="Rhea" id="RHEA:24080"/>
        <dbReference type="Rhea" id="RHEA-COMP:9671"/>
        <dbReference type="Rhea" id="RHEA-COMP:9705"/>
        <dbReference type="ChEBI" id="CHEBI:15378"/>
        <dbReference type="ChEBI" id="CHEBI:30616"/>
        <dbReference type="ChEBI" id="CHEBI:33019"/>
        <dbReference type="ChEBI" id="CHEBI:57912"/>
        <dbReference type="ChEBI" id="CHEBI:78442"/>
        <dbReference type="ChEBI" id="CHEBI:78535"/>
        <dbReference type="ChEBI" id="CHEBI:456215"/>
        <dbReference type="EC" id="6.1.1.2"/>
    </reaction>
</comment>
<sequence>MINDKKVLFSGMQATGNLTLGNYLGALKNWVTLSDEYECFYSVVDMHSITVRQDPATLRKRARALLTLYIAAGLDPKKNCIYYQSHVSGHAELAWILNCFTYMGELSRMTQFKDKSAKHADNINAGLFTYPVLMAADILLYQADVVPVGIDQMQHLELTRDIATRFNNIYGDVFTIPEAYIGKVGAKIMSLQEPSKKMSKSDENPNGSIYLMDDPDTIMRKCKRAVTDSEACIAYREEQPGLKNLLDIYCACTGRTTEEALREFEGKGYGDLKMAVGEAVVSVLKPLQDEVARLEKDKAYIDSIIKENAEKASYFANKTLRKVQRKVGFPDRIR</sequence>
<organism evidence="10 11">
    <name type="scientific">Blautia pseudococcoides</name>
    <dbReference type="NCBI Taxonomy" id="1796616"/>
    <lineage>
        <taxon>Bacteria</taxon>
        <taxon>Bacillati</taxon>
        <taxon>Bacillota</taxon>
        <taxon>Clostridia</taxon>
        <taxon>Lachnospirales</taxon>
        <taxon>Lachnospiraceae</taxon>
        <taxon>Blautia</taxon>
    </lineage>
</organism>
<feature type="binding site" evidence="8">
    <location>
        <begin position="197"/>
        <end position="201"/>
    </location>
    <ligand>
        <name>ATP</name>
        <dbReference type="ChEBI" id="CHEBI:30616"/>
    </ligand>
</feature>
<feature type="binding site" evidence="8">
    <location>
        <position position="137"/>
    </location>
    <ligand>
        <name>L-tryptophan</name>
        <dbReference type="ChEBI" id="CHEBI:57912"/>
    </ligand>
</feature>
<dbReference type="PANTHER" id="PTHR43766:SF1">
    <property type="entry name" value="TRYPTOPHAN--TRNA LIGASE, MITOCHONDRIAL"/>
    <property type="match status" value="1"/>
</dbReference>
<evidence type="ECO:0000256" key="4">
    <source>
        <dbReference type="ARBA" id="ARBA00022840"/>
    </source>
</evidence>
<keyword evidence="8" id="KW-0963">Cytoplasm</keyword>
<dbReference type="CDD" id="cd00806">
    <property type="entry name" value="TrpRS_core"/>
    <property type="match status" value="1"/>
</dbReference>
<dbReference type="FunFam" id="1.10.240.10:FF:000002">
    <property type="entry name" value="Tryptophan--tRNA ligase"/>
    <property type="match status" value="1"/>
</dbReference>
<dbReference type="RefSeq" id="WP_065542656.1">
    <property type="nucleotide sequence ID" value="NZ_CP015405.2"/>
</dbReference>
<keyword evidence="11" id="KW-1185">Reference proteome</keyword>
<keyword evidence="4 8" id="KW-0067">ATP-binding</keyword>
<evidence type="ECO:0000256" key="7">
    <source>
        <dbReference type="ARBA" id="ARBA00049929"/>
    </source>
</evidence>
<dbReference type="SUPFAM" id="SSF52374">
    <property type="entry name" value="Nucleotidylyl transferase"/>
    <property type="match status" value="1"/>
</dbReference>
<dbReference type="HAMAP" id="MF_00140_B">
    <property type="entry name" value="Trp_tRNA_synth_B"/>
    <property type="match status" value="1"/>
</dbReference>
<dbReference type="OrthoDB" id="9801042at2"/>
<dbReference type="GO" id="GO:0005524">
    <property type="term" value="F:ATP binding"/>
    <property type="evidence" value="ECO:0007669"/>
    <property type="project" value="UniProtKB-UniRule"/>
</dbReference>
<comment type="subunit">
    <text evidence="8">Homodimer.</text>
</comment>
<keyword evidence="2 8" id="KW-0436">Ligase</keyword>
<comment type="similarity">
    <text evidence="1 8 9">Belongs to the class-I aminoacyl-tRNA synthetase family.</text>
</comment>
<evidence type="ECO:0000256" key="6">
    <source>
        <dbReference type="ARBA" id="ARBA00023146"/>
    </source>
</evidence>
<dbReference type="NCBIfam" id="TIGR00233">
    <property type="entry name" value="trpS"/>
    <property type="match status" value="1"/>
</dbReference>
<dbReference type="InterPro" id="IPR050203">
    <property type="entry name" value="Trp-tRNA_synthetase"/>
</dbReference>
<evidence type="ECO:0000256" key="1">
    <source>
        <dbReference type="ARBA" id="ARBA00005594"/>
    </source>
</evidence>
<evidence type="ECO:0000313" key="11">
    <source>
        <dbReference type="Proteomes" id="UP000092574"/>
    </source>
</evidence>
<dbReference type="Gene3D" id="3.40.50.620">
    <property type="entry name" value="HUPs"/>
    <property type="match status" value="1"/>
</dbReference>
<dbReference type="KEGG" id="byl:A4V09_12375"/>
<dbReference type="Gene3D" id="1.10.240.10">
    <property type="entry name" value="Tyrosyl-Transfer RNA Synthetase"/>
    <property type="match status" value="1"/>
</dbReference>
<dbReference type="PRINTS" id="PR01039">
    <property type="entry name" value="TRNASYNTHTRP"/>
</dbReference>
<dbReference type="AlphaFoldDB" id="A0A1C7IC44"/>
<feature type="short sequence motif" description="'HIGH' region" evidence="8">
    <location>
        <begin position="14"/>
        <end position="22"/>
    </location>
</feature>
<evidence type="ECO:0000256" key="5">
    <source>
        <dbReference type="ARBA" id="ARBA00022917"/>
    </source>
</evidence>
<keyword evidence="5 8" id="KW-0648">Protein biosynthesis</keyword>
<evidence type="ECO:0000256" key="8">
    <source>
        <dbReference type="HAMAP-Rule" id="MF_00140"/>
    </source>
</evidence>
<dbReference type="InterPro" id="IPR024109">
    <property type="entry name" value="Trp-tRNA-ligase_bac-type"/>
</dbReference>
<evidence type="ECO:0000313" key="10">
    <source>
        <dbReference type="EMBL" id="ANU76494.1"/>
    </source>
</evidence>
<keyword evidence="3 8" id="KW-0547">Nucleotide-binding</keyword>
<reference evidence="10" key="1">
    <citation type="submission" date="2017-04" db="EMBL/GenBank/DDBJ databases">
        <title>Complete Genome Sequences of Twelve Strains of a Stable Defined Moderately Diverse Mouse Microbiota 2 (sDMDMm2).</title>
        <authorList>
            <person name="Uchimura Y."/>
            <person name="Wyss M."/>
            <person name="Brugiroux S."/>
            <person name="Limenitakis J.P."/>
            <person name="Stecher B."/>
            <person name="McCoy K.D."/>
            <person name="Macpherson A.J."/>
        </authorList>
    </citation>
    <scope>NUCLEOTIDE SEQUENCE</scope>
    <source>
        <strain evidence="10">YL58</strain>
    </source>
</reference>
<dbReference type="PANTHER" id="PTHR43766">
    <property type="entry name" value="TRYPTOPHAN--TRNA LIGASE, MITOCHONDRIAL"/>
    <property type="match status" value="1"/>
</dbReference>
<dbReference type="InterPro" id="IPR014729">
    <property type="entry name" value="Rossmann-like_a/b/a_fold"/>
</dbReference>
<dbReference type="Pfam" id="PF00579">
    <property type="entry name" value="tRNA-synt_1b"/>
    <property type="match status" value="1"/>
</dbReference>
<dbReference type="Proteomes" id="UP000092574">
    <property type="component" value="Chromosome"/>
</dbReference>
<name>A0A1C7IC44_9FIRM</name>
<keyword evidence="6 8" id="KW-0030">Aminoacyl-tRNA synthetase</keyword>
<dbReference type="EC" id="6.1.1.2" evidence="8"/>